<dbReference type="Proteomes" id="UP000323594">
    <property type="component" value="Chromosome"/>
</dbReference>
<evidence type="ECO:0000256" key="4">
    <source>
        <dbReference type="ARBA" id="ARBA00023150"/>
    </source>
</evidence>
<dbReference type="EC" id="4.6.1.17" evidence="3 7"/>
<evidence type="ECO:0000256" key="2">
    <source>
        <dbReference type="ARBA" id="ARBA00005046"/>
    </source>
</evidence>
<reference evidence="10 12" key="3">
    <citation type="submission" date="2019-08" db="EMBL/GenBank/DDBJ databases">
        <authorList>
            <person name="Kuhnert P."/>
        </authorList>
    </citation>
    <scope>NUCLEOTIDE SEQUENCE [LARGE SCALE GENOMIC DNA]</scope>
    <source>
        <strain evidence="10 12">B36.5</strain>
    </source>
</reference>
<dbReference type="InterPro" id="IPR002820">
    <property type="entry name" value="Mopterin_CF_biosynth-C_dom"/>
</dbReference>
<dbReference type="RefSeq" id="WP_024753176.1">
    <property type="nucleotide sequence ID" value="NZ_CDNC01000007.1"/>
</dbReference>
<evidence type="ECO:0000256" key="3">
    <source>
        <dbReference type="ARBA" id="ARBA00012575"/>
    </source>
</evidence>
<accession>A0A0B7GW09</accession>
<dbReference type="OrthoDB" id="9794429at2"/>
<feature type="binding site" evidence="7">
    <location>
        <begin position="113"/>
        <end position="114"/>
    </location>
    <ligand>
        <name>substrate</name>
    </ligand>
</feature>
<feature type="active site" evidence="7">
    <location>
        <position position="128"/>
    </location>
</feature>
<feature type="binding site" evidence="7">
    <location>
        <begin position="75"/>
        <end position="77"/>
    </location>
    <ligand>
        <name>substrate</name>
    </ligand>
</feature>
<comment type="catalytic activity">
    <reaction evidence="1 7">
        <text>(8S)-3',8-cyclo-7,8-dihydroguanosine 5'-triphosphate = cyclic pyranopterin phosphate + diphosphate</text>
        <dbReference type="Rhea" id="RHEA:49580"/>
        <dbReference type="ChEBI" id="CHEBI:33019"/>
        <dbReference type="ChEBI" id="CHEBI:59648"/>
        <dbReference type="ChEBI" id="CHEBI:131766"/>
        <dbReference type="EC" id="4.6.1.17"/>
    </reaction>
</comment>
<evidence type="ECO:0000259" key="8">
    <source>
        <dbReference type="Pfam" id="PF01967"/>
    </source>
</evidence>
<dbReference type="NCBIfam" id="NF006870">
    <property type="entry name" value="PRK09364.1"/>
    <property type="match status" value="1"/>
</dbReference>
<dbReference type="AlphaFoldDB" id="A0A0B7GW09"/>
<dbReference type="Gene3D" id="3.30.70.640">
    <property type="entry name" value="Molybdopterin cofactor biosynthesis C (MoaC) domain"/>
    <property type="match status" value="1"/>
</dbReference>
<dbReference type="InterPro" id="IPR050105">
    <property type="entry name" value="MoCo_biosynth_MoaA/MoaC"/>
</dbReference>
<gene>
    <name evidence="7 9" type="primary">moaC</name>
    <name evidence="10" type="ORF">FUT82_13415</name>
    <name evidence="9" type="ORF">TPHV1_150032</name>
</gene>
<dbReference type="NCBIfam" id="TIGR00581">
    <property type="entry name" value="moaC"/>
    <property type="match status" value="1"/>
</dbReference>
<evidence type="ECO:0000313" key="11">
    <source>
        <dbReference type="Proteomes" id="UP000042527"/>
    </source>
</evidence>
<protein>
    <recommendedName>
        <fullName evidence="3 7">Cyclic pyranopterin monophosphate synthase</fullName>
        <ecNumber evidence="3 7">4.6.1.17</ecNumber>
    </recommendedName>
    <alternativeName>
        <fullName evidence="7">Molybdenum cofactor biosynthesis protein C</fullName>
    </alternativeName>
</protein>
<dbReference type="InterPro" id="IPR047594">
    <property type="entry name" value="MoaC_bact/euk"/>
</dbReference>
<keyword evidence="5 7" id="KW-0456">Lyase</keyword>
<evidence type="ECO:0000256" key="5">
    <source>
        <dbReference type="ARBA" id="ARBA00023239"/>
    </source>
</evidence>
<comment type="similarity">
    <text evidence="7">Belongs to the MoaC family.</text>
</comment>
<evidence type="ECO:0000313" key="10">
    <source>
        <dbReference type="EMBL" id="QEJ98893.1"/>
    </source>
</evidence>
<dbReference type="EMBL" id="CP042817">
    <property type="protein sequence ID" value="QEJ98893.1"/>
    <property type="molecule type" value="Genomic_DNA"/>
</dbReference>
<comment type="function">
    <text evidence="6 7">Catalyzes the conversion of (8S)-3',8-cyclo-7,8-dihydroguanosine 5'-triphosphate to cyclic pyranopterin monophosphate (cPMP).</text>
</comment>
<dbReference type="UniPathway" id="UPA00344"/>
<evidence type="ECO:0000256" key="7">
    <source>
        <dbReference type="HAMAP-Rule" id="MF_01224"/>
    </source>
</evidence>
<proteinExistence type="inferred from homology"/>
<dbReference type="InterPro" id="IPR023045">
    <property type="entry name" value="MoaC"/>
</dbReference>
<sequence>MNTLTHFDERGNARMVDISNKSVTKRKAVACGKITMNNNVFEKIKNKEIEKGDVLTVAQVAGIMAAKKTSDLIPMTHPINTEKLALSFELDETEHSVIAVCEAEIYAKTGIEIEVITGVSIALITIYDMVKALDRSMVISDIKLVHKSGGKSGEYNRT</sequence>
<dbReference type="GeneID" id="57754102"/>
<evidence type="ECO:0000256" key="1">
    <source>
        <dbReference type="ARBA" id="ARBA00001637"/>
    </source>
</evidence>
<dbReference type="SUPFAM" id="SSF55040">
    <property type="entry name" value="Molybdenum cofactor biosynthesis protein C, MoaC"/>
    <property type="match status" value="1"/>
</dbReference>
<dbReference type="Proteomes" id="UP000042527">
    <property type="component" value="Unassembled WGS sequence"/>
</dbReference>
<dbReference type="CDD" id="cd01420">
    <property type="entry name" value="MoaC_PE"/>
    <property type="match status" value="1"/>
</dbReference>
<dbReference type="HAMAP" id="MF_01224_B">
    <property type="entry name" value="MoaC_B"/>
    <property type="match status" value="1"/>
</dbReference>
<organism evidence="9 11">
    <name type="scientific">Treponema phagedenis</name>
    <dbReference type="NCBI Taxonomy" id="162"/>
    <lineage>
        <taxon>Bacteria</taxon>
        <taxon>Pseudomonadati</taxon>
        <taxon>Spirochaetota</taxon>
        <taxon>Spirochaetia</taxon>
        <taxon>Spirochaetales</taxon>
        <taxon>Treponemataceae</taxon>
        <taxon>Treponema</taxon>
    </lineage>
</organism>
<dbReference type="EMBL" id="CDNC01000007">
    <property type="protein sequence ID" value="CEM61150.1"/>
    <property type="molecule type" value="Genomic_DNA"/>
</dbReference>
<feature type="domain" description="Molybdopterin cofactor biosynthesis C (MoaC)" evidence="8">
    <location>
        <begin position="15"/>
        <end position="150"/>
    </location>
</feature>
<dbReference type="InterPro" id="IPR036522">
    <property type="entry name" value="MoaC_sf"/>
</dbReference>
<evidence type="ECO:0000313" key="12">
    <source>
        <dbReference type="Proteomes" id="UP000323594"/>
    </source>
</evidence>
<evidence type="ECO:0000313" key="9">
    <source>
        <dbReference type="EMBL" id="CEM61150.1"/>
    </source>
</evidence>
<comment type="pathway">
    <text evidence="2 7">Cofactor biosynthesis; molybdopterin biosynthesis.</text>
</comment>
<dbReference type="GO" id="GO:0006777">
    <property type="term" value="P:Mo-molybdopterin cofactor biosynthetic process"/>
    <property type="evidence" value="ECO:0007669"/>
    <property type="project" value="UniProtKB-UniRule"/>
</dbReference>
<evidence type="ECO:0000256" key="6">
    <source>
        <dbReference type="ARBA" id="ARBA00055087"/>
    </source>
</evidence>
<name>A0A0B7GW09_TREPH</name>
<reference evidence="11" key="1">
    <citation type="submission" date="2015-01" db="EMBL/GenBank/DDBJ databases">
        <authorList>
            <person name="Manzoor Shahid"/>
            <person name="Zubair Saima"/>
        </authorList>
    </citation>
    <scope>NUCLEOTIDE SEQUENCE [LARGE SCALE GENOMIC DNA]</scope>
    <source>
        <strain evidence="11">V1</strain>
    </source>
</reference>
<dbReference type="GO" id="GO:0061799">
    <property type="term" value="F:cyclic pyranopterin monophosphate synthase activity"/>
    <property type="evidence" value="ECO:0007669"/>
    <property type="project" value="UniProtKB-UniRule"/>
</dbReference>
<reference evidence="9" key="2">
    <citation type="submission" date="2015-01" db="EMBL/GenBank/DDBJ databases">
        <authorList>
            <person name="Xiang T."/>
            <person name="Song Y."/>
            <person name="Huang L."/>
            <person name="Wang B."/>
            <person name="Wu P."/>
        </authorList>
    </citation>
    <scope>NUCLEOTIDE SEQUENCE [LARGE SCALE GENOMIC DNA]</scope>
    <source>
        <strain evidence="9">V1</strain>
    </source>
</reference>
<keyword evidence="4 7" id="KW-0501">Molybdenum cofactor biosynthesis</keyword>
<comment type="subunit">
    <text evidence="7">Homohexamer; trimer of dimers.</text>
</comment>
<keyword evidence="11" id="KW-1185">Reference proteome</keyword>
<dbReference type="Pfam" id="PF01967">
    <property type="entry name" value="MoaC"/>
    <property type="match status" value="1"/>
</dbReference>
<dbReference type="PANTHER" id="PTHR22960">
    <property type="entry name" value="MOLYBDOPTERIN COFACTOR SYNTHESIS PROTEIN A"/>
    <property type="match status" value="1"/>
</dbReference>